<feature type="domain" description="MobA-like NTP transferase" evidence="1">
    <location>
        <begin position="6"/>
        <end position="164"/>
    </location>
</feature>
<evidence type="ECO:0000313" key="3">
    <source>
        <dbReference type="Proteomes" id="UP000824118"/>
    </source>
</evidence>
<dbReference type="PANTHER" id="PTHR43777:SF1">
    <property type="entry name" value="MOLYBDENUM COFACTOR CYTIDYLYLTRANSFERASE"/>
    <property type="match status" value="1"/>
</dbReference>
<evidence type="ECO:0000259" key="1">
    <source>
        <dbReference type="Pfam" id="PF12804"/>
    </source>
</evidence>
<dbReference type="PANTHER" id="PTHR43777">
    <property type="entry name" value="MOLYBDENUM COFACTOR CYTIDYLYLTRANSFERASE"/>
    <property type="match status" value="1"/>
</dbReference>
<dbReference type="EMBL" id="DVNG01000031">
    <property type="protein sequence ID" value="HIU49804.1"/>
    <property type="molecule type" value="Genomic_DNA"/>
</dbReference>
<protein>
    <submittedName>
        <fullName evidence="2">NTP transferase domain-containing protein</fullName>
    </submittedName>
</protein>
<dbReference type="Gene3D" id="3.90.550.10">
    <property type="entry name" value="Spore Coat Polysaccharide Biosynthesis Protein SpsA, Chain A"/>
    <property type="match status" value="1"/>
</dbReference>
<dbReference type="InterPro" id="IPR025877">
    <property type="entry name" value="MobA-like_NTP_Trfase"/>
</dbReference>
<reference evidence="2" key="2">
    <citation type="journal article" date="2021" name="PeerJ">
        <title>Extensive microbial diversity within the chicken gut microbiome revealed by metagenomics and culture.</title>
        <authorList>
            <person name="Gilroy R."/>
            <person name="Ravi A."/>
            <person name="Getino M."/>
            <person name="Pursley I."/>
            <person name="Horton D.L."/>
            <person name="Alikhan N.F."/>
            <person name="Baker D."/>
            <person name="Gharbi K."/>
            <person name="Hall N."/>
            <person name="Watson M."/>
            <person name="Adriaenssens E.M."/>
            <person name="Foster-Nyarko E."/>
            <person name="Jarju S."/>
            <person name="Secka A."/>
            <person name="Antonio M."/>
            <person name="Oren A."/>
            <person name="Chaudhuri R.R."/>
            <person name="La Ragione R."/>
            <person name="Hildebrand F."/>
            <person name="Pallen M.J."/>
        </authorList>
    </citation>
    <scope>NUCLEOTIDE SEQUENCE</scope>
    <source>
        <strain evidence="2">ChiGjej1B1-1684</strain>
    </source>
</reference>
<dbReference type="InterPro" id="IPR029044">
    <property type="entry name" value="Nucleotide-diphossugar_trans"/>
</dbReference>
<dbReference type="Proteomes" id="UP000824118">
    <property type="component" value="Unassembled WGS sequence"/>
</dbReference>
<dbReference type="AlphaFoldDB" id="A0A9D1S770"/>
<sequence length="185" mass="20841">MITEIILLAGGASRRFNGNKLTSEFKGKKLFLYAFDTVSVFKNRADYRVSVVTSNKEIAEKAEEYGYKVIDAPPPVEGIAASVRAGVNSADANHILCFFVCDQPHFKSDEFLNFTEEFKKSGKSLGRVYSENSFGSPTIFLPAERERLLELTGDCGGKKLFKNRESETFLFKVPEIYLTDYDIKF</sequence>
<evidence type="ECO:0000313" key="2">
    <source>
        <dbReference type="EMBL" id="HIU49804.1"/>
    </source>
</evidence>
<dbReference type="SUPFAM" id="SSF53448">
    <property type="entry name" value="Nucleotide-diphospho-sugar transferases"/>
    <property type="match status" value="1"/>
</dbReference>
<gene>
    <name evidence="2" type="ORF">IAD22_02155</name>
</gene>
<reference evidence="2" key="1">
    <citation type="submission" date="2020-10" db="EMBL/GenBank/DDBJ databases">
        <authorList>
            <person name="Gilroy R."/>
        </authorList>
    </citation>
    <scope>NUCLEOTIDE SEQUENCE</scope>
    <source>
        <strain evidence="2">ChiGjej1B1-1684</strain>
    </source>
</reference>
<accession>A0A9D1S770</accession>
<keyword evidence="2" id="KW-0808">Transferase</keyword>
<organism evidence="2 3">
    <name type="scientific">Candidatus Limousia pullorum</name>
    <dbReference type="NCBI Taxonomy" id="2840860"/>
    <lineage>
        <taxon>Bacteria</taxon>
        <taxon>Bacillati</taxon>
        <taxon>Bacillota</taxon>
        <taxon>Clostridia</taxon>
        <taxon>Eubacteriales</taxon>
        <taxon>Oscillospiraceae</taxon>
        <taxon>Oscillospiraceae incertae sedis</taxon>
        <taxon>Candidatus Limousia</taxon>
    </lineage>
</organism>
<dbReference type="GO" id="GO:0016779">
    <property type="term" value="F:nucleotidyltransferase activity"/>
    <property type="evidence" value="ECO:0007669"/>
    <property type="project" value="UniProtKB-ARBA"/>
</dbReference>
<name>A0A9D1S770_9FIRM</name>
<comment type="caution">
    <text evidence="2">The sequence shown here is derived from an EMBL/GenBank/DDBJ whole genome shotgun (WGS) entry which is preliminary data.</text>
</comment>
<proteinExistence type="predicted"/>
<dbReference type="Pfam" id="PF12804">
    <property type="entry name" value="NTP_transf_3"/>
    <property type="match status" value="1"/>
</dbReference>